<reference evidence="3 4" key="1">
    <citation type="submission" date="2022-12" db="EMBL/GenBank/DDBJ databases">
        <title>Chromosome-level genome assembly of true bugs.</title>
        <authorList>
            <person name="Ma L."/>
            <person name="Li H."/>
        </authorList>
    </citation>
    <scope>NUCLEOTIDE SEQUENCE [LARGE SCALE GENOMIC DNA]</scope>
    <source>
        <strain evidence="3">Lab_2022b</strain>
    </source>
</reference>
<accession>A0AAW1DH30</accession>
<evidence type="ECO:0000256" key="2">
    <source>
        <dbReference type="SAM" id="SignalP"/>
    </source>
</evidence>
<dbReference type="AlphaFoldDB" id="A0AAW1DH30"/>
<organism evidence="3 4">
    <name type="scientific">Rhynocoris fuscipes</name>
    <dbReference type="NCBI Taxonomy" id="488301"/>
    <lineage>
        <taxon>Eukaryota</taxon>
        <taxon>Metazoa</taxon>
        <taxon>Ecdysozoa</taxon>
        <taxon>Arthropoda</taxon>
        <taxon>Hexapoda</taxon>
        <taxon>Insecta</taxon>
        <taxon>Pterygota</taxon>
        <taxon>Neoptera</taxon>
        <taxon>Paraneoptera</taxon>
        <taxon>Hemiptera</taxon>
        <taxon>Heteroptera</taxon>
        <taxon>Panheteroptera</taxon>
        <taxon>Cimicomorpha</taxon>
        <taxon>Reduviidae</taxon>
        <taxon>Harpactorinae</taxon>
        <taxon>Harpactorini</taxon>
        <taxon>Rhynocoris</taxon>
    </lineage>
</organism>
<sequence length="301" mass="33504">MIDIRLATASISAALLLPLLVLVSVEALDYKLCPRGNITVHSATTNQILVTPDRCFPIPKVDRNQLSSKPGIQIMSSPGSPFKYTILMVEMNKSYDKYDVFWLETNLTVNNFHKLVRNMSQPRDVTKMVEYRPPKASAYNLTYLILVYKQSPLPVEVPRQLGQFKPNLWATNSHLTLVGGAEFIVAANQPLNPAHHQTLPAVMPSYPVVNAGAGNSTYRNYTNSTYPRPPPYNPSYHPQQPPQPPPQQPYQPYQPPQHQPYPVHPATGGHNKKGHKGAAAELKAASCLVTLLAFITFNFNI</sequence>
<keyword evidence="4" id="KW-1185">Reference proteome</keyword>
<proteinExistence type="predicted"/>
<feature type="compositionally biased region" description="Pro residues" evidence="1">
    <location>
        <begin position="227"/>
        <end position="263"/>
    </location>
</feature>
<dbReference type="InterPro" id="IPR036610">
    <property type="entry name" value="PEBP-like_sf"/>
</dbReference>
<evidence type="ECO:0000313" key="4">
    <source>
        <dbReference type="Proteomes" id="UP001461498"/>
    </source>
</evidence>
<dbReference type="Gene3D" id="3.90.280.10">
    <property type="entry name" value="PEBP-like"/>
    <property type="match status" value="1"/>
</dbReference>
<dbReference type="Proteomes" id="UP001461498">
    <property type="component" value="Unassembled WGS sequence"/>
</dbReference>
<gene>
    <name evidence="3" type="ORF">O3M35_006741</name>
</gene>
<feature type="chain" id="PRO_5043486257" evidence="2">
    <location>
        <begin position="28"/>
        <end position="301"/>
    </location>
</feature>
<evidence type="ECO:0000313" key="3">
    <source>
        <dbReference type="EMBL" id="KAK9509414.1"/>
    </source>
</evidence>
<feature type="signal peptide" evidence="2">
    <location>
        <begin position="1"/>
        <end position="27"/>
    </location>
</feature>
<comment type="caution">
    <text evidence="3">The sequence shown here is derived from an EMBL/GenBank/DDBJ whole genome shotgun (WGS) entry which is preliminary data.</text>
</comment>
<keyword evidence="2" id="KW-0732">Signal</keyword>
<dbReference type="EMBL" id="JAPXFL010000003">
    <property type="protein sequence ID" value="KAK9509414.1"/>
    <property type="molecule type" value="Genomic_DNA"/>
</dbReference>
<feature type="region of interest" description="Disordered" evidence="1">
    <location>
        <begin position="219"/>
        <end position="275"/>
    </location>
</feature>
<evidence type="ECO:0000256" key="1">
    <source>
        <dbReference type="SAM" id="MobiDB-lite"/>
    </source>
</evidence>
<protein>
    <submittedName>
        <fullName evidence="3">Uncharacterized protein</fullName>
    </submittedName>
</protein>
<name>A0AAW1DH30_9HEMI</name>